<organism evidence="2 3">
    <name type="scientific">Ignelater luminosus</name>
    <name type="common">Cucubano</name>
    <name type="synonym">Pyrophorus luminosus</name>
    <dbReference type="NCBI Taxonomy" id="2038154"/>
    <lineage>
        <taxon>Eukaryota</taxon>
        <taxon>Metazoa</taxon>
        <taxon>Ecdysozoa</taxon>
        <taxon>Arthropoda</taxon>
        <taxon>Hexapoda</taxon>
        <taxon>Insecta</taxon>
        <taxon>Pterygota</taxon>
        <taxon>Neoptera</taxon>
        <taxon>Endopterygota</taxon>
        <taxon>Coleoptera</taxon>
        <taxon>Polyphaga</taxon>
        <taxon>Elateriformia</taxon>
        <taxon>Elateroidea</taxon>
        <taxon>Elateridae</taxon>
        <taxon>Agrypninae</taxon>
        <taxon>Pyrophorini</taxon>
        <taxon>Ignelater</taxon>
    </lineage>
</organism>
<protein>
    <recommendedName>
        <fullName evidence="1">CRAL-TRIO domain-containing protein</fullName>
    </recommendedName>
</protein>
<dbReference type="InterPro" id="IPR001251">
    <property type="entry name" value="CRAL-TRIO_dom"/>
</dbReference>
<accession>A0A8K0CFW8</accession>
<evidence type="ECO:0000313" key="3">
    <source>
        <dbReference type="Proteomes" id="UP000801492"/>
    </source>
</evidence>
<keyword evidence="3" id="KW-1185">Reference proteome</keyword>
<dbReference type="GO" id="GO:0016020">
    <property type="term" value="C:membrane"/>
    <property type="evidence" value="ECO:0007669"/>
    <property type="project" value="TreeGrafter"/>
</dbReference>
<name>A0A8K0CFW8_IGNLU</name>
<dbReference type="Proteomes" id="UP000801492">
    <property type="component" value="Unassembled WGS sequence"/>
</dbReference>
<dbReference type="EMBL" id="VTPC01090434">
    <property type="protein sequence ID" value="KAF2883357.1"/>
    <property type="molecule type" value="Genomic_DNA"/>
</dbReference>
<dbReference type="AlphaFoldDB" id="A0A8K0CFW8"/>
<comment type="caution">
    <text evidence="2">The sequence shown here is derived from an EMBL/GenBank/DDBJ whole genome shotgun (WGS) entry which is preliminary data.</text>
</comment>
<proteinExistence type="predicted"/>
<feature type="domain" description="CRAL-TRIO" evidence="1">
    <location>
        <begin position="40"/>
        <end position="121"/>
    </location>
</feature>
<dbReference type="Pfam" id="PF00650">
    <property type="entry name" value="CRAL_TRIO"/>
    <property type="match status" value="1"/>
</dbReference>
<dbReference type="PANTHER" id="PTHR10174">
    <property type="entry name" value="ALPHA-TOCOPHEROL TRANSFER PROTEIN-RELATED"/>
    <property type="match status" value="1"/>
</dbReference>
<gene>
    <name evidence="2" type="ORF">ILUMI_22802</name>
</gene>
<sequence>MAKSTIDIYYTTKTHVPEFFANRDPCSANLKEIMKVCVLQPLPKPTNDNYGVIYCRVVDTDSSNFVFSEEVKIFDMNMMLWLMQEGTQEGLIIILDMEDFSFSHFLKLGVMTVKKFLYYLQVSKLF</sequence>
<dbReference type="GO" id="GO:1902936">
    <property type="term" value="F:phosphatidylinositol bisphosphate binding"/>
    <property type="evidence" value="ECO:0007669"/>
    <property type="project" value="TreeGrafter"/>
</dbReference>
<evidence type="ECO:0000259" key="1">
    <source>
        <dbReference type="Pfam" id="PF00650"/>
    </source>
</evidence>
<dbReference type="InterPro" id="IPR036865">
    <property type="entry name" value="CRAL-TRIO_dom_sf"/>
</dbReference>
<dbReference type="SUPFAM" id="SSF52087">
    <property type="entry name" value="CRAL/TRIO domain"/>
    <property type="match status" value="1"/>
</dbReference>
<dbReference type="OrthoDB" id="6432525at2759"/>
<evidence type="ECO:0000313" key="2">
    <source>
        <dbReference type="EMBL" id="KAF2883357.1"/>
    </source>
</evidence>
<reference evidence="2" key="1">
    <citation type="submission" date="2019-08" db="EMBL/GenBank/DDBJ databases">
        <title>The genome of the North American firefly Photinus pyralis.</title>
        <authorList>
            <consortium name="Photinus pyralis genome working group"/>
            <person name="Fallon T.R."/>
            <person name="Sander Lower S.E."/>
            <person name="Weng J.-K."/>
        </authorList>
    </citation>
    <scope>NUCLEOTIDE SEQUENCE</scope>
    <source>
        <strain evidence="2">TRF0915ILg1</strain>
        <tissue evidence="2">Whole body</tissue>
    </source>
</reference>
<dbReference type="Gene3D" id="3.40.525.10">
    <property type="entry name" value="CRAL-TRIO lipid binding domain"/>
    <property type="match status" value="1"/>
</dbReference>
<dbReference type="PANTHER" id="PTHR10174:SF213">
    <property type="entry name" value="CRAL-TRIO DOMAIN-CONTAINING PROTEIN"/>
    <property type="match status" value="1"/>
</dbReference>